<dbReference type="AlphaFoldDB" id="A0A4Y2HZY8"/>
<name>A0A4Y2HZY8_ARAVE</name>
<evidence type="ECO:0000313" key="3">
    <source>
        <dbReference type="Proteomes" id="UP000499080"/>
    </source>
</evidence>
<protein>
    <submittedName>
        <fullName evidence="2">Uncharacterized protein</fullName>
    </submittedName>
</protein>
<gene>
    <name evidence="2" type="ORF">AVEN_126760_1</name>
</gene>
<comment type="caution">
    <text evidence="2">The sequence shown here is derived from an EMBL/GenBank/DDBJ whole genome shotgun (WGS) entry which is preliminary data.</text>
</comment>
<dbReference type="EMBL" id="BGPR01002279">
    <property type="protein sequence ID" value="GBM70848.1"/>
    <property type="molecule type" value="Genomic_DNA"/>
</dbReference>
<proteinExistence type="predicted"/>
<reference evidence="2 3" key="1">
    <citation type="journal article" date="2019" name="Sci. Rep.">
        <title>Orb-weaving spider Araneus ventricosus genome elucidates the spidroin gene catalogue.</title>
        <authorList>
            <person name="Kono N."/>
            <person name="Nakamura H."/>
            <person name="Ohtoshi R."/>
            <person name="Moran D.A.P."/>
            <person name="Shinohara A."/>
            <person name="Yoshida Y."/>
            <person name="Fujiwara M."/>
            <person name="Mori M."/>
            <person name="Tomita M."/>
            <person name="Arakawa K."/>
        </authorList>
    </citation>
    <scope>NUCLEOTIDE SEQUENCE [LARGE SCALE GENOMIC DNA]</scope>
</reference>
<organism evidence="2 3">
    <name type="scientific">Araneus ventricosus</name>
    <name type="common">Orbweaver spider</name>
    <name type="synonym">Epeira ventricosa</name>
    <dbReference type="NCBI Taxonomy" id="182803"/>
    <lineage>
        <taxon>Eukaryota</taxon>
        <taxon>Metazoa</taxon>
        <taxon>Ecdysozoa</taxon>
        <taxon>Arthropoda</taxon>
        <taxon>Chelicerata</taxon>
        <taxon>Arachnida</taxon>
        <taxon>Araneae</taxon>
        <taxon>Araneomorphae</taxon>
        <taxon>Entelegynae</taxon>
        <taxon>Araneoidea</taxon>
        <taxon>Araneidae</taxon>
        <taxon>Araneus</taxon>
    </lineage>
</organism>
<keyword evidence="3" id="KW-1185">Reference proteome</keyword>
<feature type="compositionally biased region" description="Basic residues" evidence="1">
    <location>
        <begin position="116"/>
        <end position="130"/>
    </location>
</feature>
<evidence type="ECO:0000313" key="2">
    <source>
        <dbReference type="EMBL" id="GBM70848.1"/>
    </source>
</evidence>
<sequence>MDTEVATTVLDNAGDLCPEMDAQKLSESLKDIAAKVTALKLSDSDSSKSADVRQILFKTFIGMKKNLCKRKQQTNPSWRRSGRRWQPTSVFKRDKTPPRRRPPSSTDTDSCDRPAIRGRPRVKSPPRRRPPSSTDTDSCERPAVRGRSRVREITKTIKFKRISQGFQCAQ</sequence>
<dbReference type="Proteomes" id="UP000499080">
    <property type="component" value="Unassembled WGS sequence"/>
</dbReference>
<accession>A0A4Y2HZY8</accession>
<feature type="compositionally biased region" description="Basic and acidic residues" evidence="1">
    <location>
        <begin position="138"/>
        <end position="152"/>
    </location>
</feature>
<feature type="region of interest" description="Disordered" evidence="1">
    <location>
        <begin position="68"/>
        <end position="152"/>
    </location>
</feature>
<evidence type="ECO:0000256" key="1">
    <source>
        <dbReference type="SAM" id="MobiDB-lite"/>
    </source>
</evidence>